<dbReference type="AlphaFoldDB" id="A0A369QLI6"/>
<organism evidence="3 4">
    <name type="scientific">Adhaeribacter pallidiroseus</name>
    <dbReference type="NCBI Taxonomy" id="2072847"/>
    <lineage>
        <taxon>Bacteria</taxon>
        <taxon>Pseudomonadati</taxon>
        <taxon>Bacteroidota</taxon>
        <taxon>Cytophagia</taxon>
        <taxon>Cytophagales</taxon>
        <taxon>Hymenobacteraceae</taxon>
        <taxon>Adhaeribacter</taxon>
    </lineage>
</organism>
<feature type="domain" description="Secretion system C-terminal sorting" evidence="2">
    <location>
        <begin position="403"/>
        <end position="469"/>
    </location>
</feature>
<evidence type="ECO:0000256" key="1">
    <source>
        <dbReference type="SAM" id="SignalP"/>
    </source>
</evidence>
<dbReference type="InterPro" id="IPR026444">
    <property type="entry name" value="Secre_tail"/>
</dbReference>
<evidence type="ECO:0000313" key="3">
    <source>
        <dbReference type="EMBL" id="RDC65210.1"/>
    </source>
</evidence>
<proteinExistence type="predicted"/>
<dbReference type="NCBIfam" id="TIGR04183">
    <property type="entry name" value="Por_Secre_tail"/>
    <property type="match status" value="1"/>
</dbReference>
<keyword evidence="4" id="KW-1185">Reference proteome</keyword>
<evidence type="ECO:0000313" key="4">
    <source>
        <dbReference type="Proteomes" id="UP000253919"/>
    </source>
</evidence>
<dbReference type="EMBL" id="QASA01000001">
    <property type="protein sequence ID" value="RDC65210.1"/>
    <property type="molecule type" value="Genomic_DNA"/>
</dbReference>
<dbReference type="OrthoDB" id="1123245at2"/>
<dbReference type="RefSeq" id="WP_115374261.1">
    <property type="nucleotide sequence ID" value="NZ_QASA01000001.1"/>
</dbReference>
<gene>
    <name evidence="3" type="ORF">AHMF7616_03840</name>
</gene>
<accession>A0A369QLI6</accession>
<name>A0A369QLI6_9BACT</name>
<sequence length="477" mass="53602">MAKSISTLLCLLFFSLGLVKPVQATHILGGEIMYQSDTTALANPLHYFFKLVIYQDGNTVADMPSSTLYFGDGIFRTSDRASKKLIESSCVAVYRSTYYFDYTFAGPGTYTVAYREINRDKQIQNIENAVDQAFVITAQITADAFEKVNTSPRFILPILPCAIQNQPFRHSLATTDLDKDSLVYELITLLSSTNSNSNDNFSVKNVTGYTLPQQVSLNSKTGEFIWDKPGLLGRYSFAVRVKKFRNNRIIGSTLRDFVVMVTPDPNNFTQVFTIENRSELSITDDNQISLTPGQPLELKVKYQTSGQATNLNAYSELYQWQPFTIDTTATTNSITAELTLNPEEAWRRSQPYILVFRGTSELNGVLAQQDFTITLVATPKLVSGGINPDPGEVAPDQKDLFVVYPNPAQNHFWVKNQKQLPRTRYVLYNALQQQILITELNKLNTRITLPTIANGIYFYQILAENGKVLQSGKLLIE</sequence>
<feature type="chain" id="PRO_5016670714" description="Secretion system C-terminal sorting domain-containing protein" evidence="1">
    <location>
        <begin position="25"/>
        <end position="477"/>
    </location>
</feature>
<reference evidence="3 4" key="1">
    <citation type="submission" date="2018-04" db="EMBL/GenBank/DDBJ databases">
        <title>Adhaeribacter sp. HMF7616 genome sequencing and assembly.</title>
        <authorList>
            <person name="Kang H."/>
            <person name="Kang J."/>
            <person name="Cha I."/>
            <person name="Kim H."/>
            <person name="Joh K."/>
        </authorList>
    </citation>
    <scope>NUCLEOTIDE SEQUENCE [LARGE SCALE GENOMIC DNA]</scope>
    <source>
        <strain evidence="3 4">HMF7616</strain>
    </source>
</reference>
<protein>
    <recommendedName>
        <fullName evidence="2">Secretion system C-terminal sorting domain-containing protein</fullName>
    </recommendedName>
</protein>
<dbReference type="Proteomes" id="UP000253919">
    <property type="component" value="Unassembled WGS sequence"/>
</dbReference>
<evidence type="ECO:0000259" key="2">
    <source>
        <dbReference type="Pfam" id="PF18962"/>
    </source>
</evidence>
<dbReference type="Pfam" id="PF18962">
    <property type="entry name" value="Por_Secre_tail"/>
    <property type="match status" value="1"/>
</dbReference>
<feature type="signal peptide" evidence="1">
    <location>
        <begin position="1"/>
        <end position="24"/>
    </location>
</feature>
<keyword evidence="1" id="KW-0732">Signal</keyword>
<comment type="caution">
    <text evidence="3">The sequence shown here is derived from an EMBL/GenBank/DDBJ whole genome shotgun (WGS) entry which is preliminary data.</text>
</comment>